<comment type="caution">
    <text evidence="3">The sequence shown here is derived from an EMBL/GenBank/DDBJ whole genome shotgun (WGS) entry which is preliminary data.</text>
</comment>
<evidence type="ECO:0000313" key="6">
    <source>
        <dbReference type="Proteomes" id="UP000235114"/>
    </source>
</evidence>
<organism evidence="3 5">
    <name type="scientific">Bacillus canaveralius</name>
    <dbReference type="NCBI Taxonomy" id="1403243"/>
    <lineage>
        <taxon>Bacteria</taxon>
        <taxon>Bacillati</taxon>
        <taxon>Bacillota</taxon>
        <taxon>Bacilli</taxon>
        <taxon>Bacillales</taxon>
        <taxon>Bacillaceae</taxon>
        <taxon>Bacillus</taxon>
    </lineage>
</organism>
<evidence type="ECO:0000313" key="4">
    <source>
        <dbReference type="EMBL" id="PLR89912.1"/>
    </source>
</evidence>
<name>A0A2N5GJX7_9BACI</name>
<evidence type="ECO:0000313" key="5">
    <source>
        <dbReference type="Proteomes" id="UP000234951"/>
    </source>
</evidence>
<keyword evidence="6" id="KW-1185">Reference proteome</keyword>
<keyword evidence="3" id="KW-0378">Hydrolase</keyword>
<sequence>MNDILFETRKELVSKIQKELLGPGSEYSIPNEDNELITDLPEVRYSVGILFPQKNLINADNNEVPTKINGHDTDHYNETNQEEKIDEDNDSQKQYRGNVGEEPNIGTLDEDIGLSMQNMPSSMGYTFFINSNIDELIFDISFATYRKATVEDCKLPFNPDNAEQYVLPIKVVHLVESSKELGLLVLKNPLKRKDVYQILENEEVNDVYLIDSLYRLSNQFEKGFVREPHNFTIKLAFTDEKSFYEEPNLNDQNIKLVVLRKRAEEGINAITAMLVNTNSGGYNGTNSFFQPMIVVDTEKNPNIIFHAYSKRYYSQKQDSEEKSLDLLYRDKKVYATGHGVSADWKITESDNGKVWTEFVPVYEVPQMDFNISGLDTNVLSMKYLSDIDSTEKLDKLNSMKKLVDAYAAWIVQIGQKGKTLDERYQEAVKKHIHDCEESLQRMYVGLELLKDDVKVFNAFQLANRSMFMQRIHANFQKEDHYPDDQHLQERMSQLNYYLEDDSTHRWRPFQLAFLLMSLKSITNETSDERDLVDLIWFPTGGGKTEAYLGLTAFTIFYRRLAHLETSKGTTVIMRYTLRLLAAQQFLRAGTLICACESIRKDSMKRKSKYPSYQLGTEKITIGLWIGGTHTPNKNDKAKELVNKLHKATSSDIREVKDINNRFQILKCPWCGTKLVKDQDSSGKSLVGQWGYSMRDKNHFQINCTQENCEFESVLPIQVVDEELYINPPTLLFGTVDKFAMLPWKNDIGSFFATSDENRTPELIIQDELHLISGPLGTMVGLYETAIDALCSAKGIKPKIIASTATIRRAKDQCSNLFNRDVRQFPAPGIDSTDSFFAREANIQDKPGRLYVGFMPSGKTKAMMEVRSIAAILQRVHMMEIPYHIKDKFWTLAVYFNSLRDLSKCMTLVDDDVKDFLRRTAQRFGKRNLTRPLGSAHELTSRISTSQLNETLEKLEQLVYSEENQRDKKYPINVLLATNMLSVGVDVARLNVMLLVGQPKLTSEYIQASSRIGRTYPGVAFVLYDGAKSRDRSHYEQFNGYHQSFYKFVEPTGVTPFAKPARDRALHAVMVTLMRHKFGLSQDKDAALFQKDADGVKEIQQFITQRMSEIRDRVDIELQDENNEVIQEMKDFWDEWEDRISRGSNNFFYGDRFIVTDPPTDSKRLLKVYGNESSDNAKETLTSMRNVDKNVIAGLIIWE</sequence>
<gene>
    <name evidence="3" type="ORF">CU635_14275</name>
    <name evidence="4" type="ORF">CVD25_20860</name>
</gene>
<dbReference type="Proteomes" id="UP000234951">
    <property type="component" value="Unassembled WGS sequence"/>
</dbReference>
<reference evidence="4 6" key="2">
    <citation type="submission" date="2017-12" db="EMBL/GenBank/DDBJ databases">
        <title>Comparative Functional Genomics of Dry Heat Resistant strains isolated from the Viking Spacecraft.</title>
        <authorList>
            <person name="Seuylemezian A."/>
            <person name="Cooper K."/>
            <person name="Vaishampayan P."/>
        </authorList>
    </citation>
    <scope>NUCLEOTIDE SEQUENCE [LARGE SCALE GENOMIC DNA]</scope>
    <source>
        <strain evidence="4 6">ATCC 29669</strain>
    </source>
</reference>
<dbReference type="SUPFAM" id="SSF52540">
    <property type="entry name" value="P-loop containing nucleoside triphosphate hydrolases"/>
    <property type="match status" value="2"/>
</dbReference>
<dbReference type="OrthoDB" id="713315at2"/>
<keyword evidence="3" id="KW-0347">Helicase</keyword>
<feature type="region of interest" description="Disordered" evidence="1">
    <location>
        <begin position="63"/>
        <end position="107"/>
    </location>
</feature>
<dbReference type="InterPro" id="IPR027417">
    <property type="entry name" value="P-loop_NTPase"/>
</dbReference>
<dbReference type="GO" id="GO:0006289">
    <property type="term" value="P:nucleotide-excision repair"/>
    <property type="evidence" value="ECO:0007669"/>
    <property type="project" value="TreeGrafter"/>
</dbReference>
<dbReference type="EMBL" id="PGVD01000076">
    <property type="protein sequence ID" value="PLR89912.1"/>
    <property type="molecule type" value="Genomic_DNA"/>
</dbReference>
<evidence type="ECO:0000256" key="1">
    <source>
        <dbReference type="SAM" id="MobiDB-lite"/>
    </source>
</evidence>
<dbReference type="RefSeq" id="WP_101578054.1">
    <property type="nucleotide sequence ID" value="NZ_PGVA01000032.1"/>
</dbReference>
<dbReference type="InterPro" id="IPR001650">
    <property type="entry name" value="Helicase_C-like"/>
</dbReference>
<dbReference type="PROSITE" id="PS51194">
    <property type="entry name" value="HELICASE_CTER"/>
    <property type="match status" value="1"/>
</dbReference>
<accession>A0A2N5GJX7</accession>
<keyword evidence="3" id="KW-0067">ATP-binding</keyword>
<dbReference type="PANTHER" id="PTHR47957:SF3">
    <property type="entry name" value="ATP-DEPENDENT HELICASE HRQ1"/>
    <property type="match status" value="1"/>
</dbReference>
<feature type="domain" description="Helicase C-terminal" evidence="2">
    <location>
        <begin position="883"/>
        <end position="1052"/>
    </location>
</feature>
<dbReference type="GO" id="GO:0036297">
    <property type="term" value="P:interstrand cross-link repair"/>
    <property type="evidence" value="ECO:0007669"/>
    <property type="project" value="TreeGrafter"/>
</dbReference>
<dbReference type="SMART" id="SM00490">
    <property type="entry name" value="HELICc"/>
    <property type="match status" value="1"/>
</dbReference>
<dbReference type="Pfam" id="PF00271">
    <property type="entry name" value="Helicase_C"/>
    <property type="match status" value="1"/>
</dbReference>
<proteinExistence type="predicted"/>
<dbReference type="AlphaFoldDB" id="A0A2N5GJX7"/>
<evidence type="ECO:0000313" key="3">
    <source>
        <dbReference type="EMBL" id="PLR81625.1"/>
    </source>
</evidence>
<evidence type="ECO:0000259" key="2">
    <source>
        <dbReference type="PROSITE" id="PS51194"/>
    </source>
</evidence>
<protein>
    <submittedName>
        <fullName evidence="3">Helicase</fullName>
    </submittedName>
</protein>
<feature type="compositionally biased region" description="Basic and acidic residues" evidence="1">
    <location>
        <begin position="69"/>
        <end position="83"/>
    </location>
</feature>
<dbReference type="CDD" id="cd18785">
    <property type="entry name" value="SF2_C"/>
    <property type="match status" value="1"/>
</dbReference>
<dbReference type="GO" id="GO:0043138">
    <property type="term" value="F:3'-5' DNA helicase activity"/>
    <property type="evidence" value="ECO:0007669"/>
    <property type="project" value="TreeGrafter"/>
</dbReference>
<keyword evidence="3" id="KW-0547">Nucleotide-binding</keyword>
<reference evidence="3 5" key="1">
    <citation type="submission" date="2017-11" db="EMBL/GenBank/DDBJ databases">
        <title>Comparitive Functional Genomics of Dry Heat Resistant strains isolated from the Viking Spacecraft.</title>
        <authorList>
            <person name="Seuylemezian A."/>
            <person name="Cooper K."/>
            <person name="Vaishampayan P."/>
        </authorList>
    </citation>
    <scope>NUCLEOTIDE SEQUENCE [LARGE SCALE GENOMIC DNA]</scope>
    <source>
        <strain evidence="3 5">M4.6</strain>
    </source>
</reference>
<dbReference type="EMBL" id="PGVA01000032">
    <property type="protein sequence ID" value="PLR81625.1"/>
    <property type="molecule type" value="Genomic_DNA"/>
</dbReference>
<dbReference type="Gene3D" id="3.40.50.300">
    <property type="entry name" value="P-loop containing nucleotide triphosphate hydrolases"/>
    <property type="match status" value="1"/>
</dbReference>
<dbReference type="Proteomes" id="UP000235114">
    <property type="component" value="Unassembled WGS sequence"/>
</dbReference>
<dbReference type="PANTHER" id="PTHR47957">
    <property type="entry name" value="ATP-DEPENDENT HELICASE HRQ1"/>
    <property type="match status" value="1"/>
</dbReference>